<keyword evidence="2" id="KW-0238">DNA-binding</keyword>
<dbReference type="InterPro" id="IPR011991">
    <property type="entry name" value="ArsR-like_HTH"/>
</dbReference>
<dbReference type="GO" id="GO:0003677">
    <property type="term" value="F:DNA binding"/>
    <property type="evidence" value="ECO:0007669"/>
    <property type="project" value="UniProtKB-KW"/>
</dbReference>
<dbReference type="InterPro" id="IPR036388">
    <property type="entry name" value="WH-like_DNA-bd_sf"/>
</dbReference>
<reference evidence="6" key="1">
    <citation type="submission" date="2017-01" db="EMBL/GenBank/DDBJ databases">
        <authorList>
            <person name="Varghese N."/>
            <person name="Submissions S."/>
        </authorList>
    </citation>
    <scope>NUCLEOTIDE SEQUENCE [LARGE SCALE GENOMIC DNA]</scope>
    <source>
        <strain evidence="6">ATCC 12950</strain>
    </source>
</reference>
<proteinExistence type="predicted"/>
<organism evidence="5 6">
    <name type="scientific">Microbispora rosea</name>
    <dbReference type="NCBI Taxonomy" id="58117"/>
    <lineage>
        <taxon>Bacteria</taxon>
        <taxon>Bacillati</taxon>
        <taxon>Actinomycetota</taxon>
        <taxon>Actinomycetes</taxon>
        <taxon>Streptosporangiales</taxon>
        <taxon>Streptosporangiaceae</taxon>
        <taxon>Microbispora</taxon>
    </lineage>
</organism>
<keyword evidence="6" id="KW-1185">Reference proteome</keyword>
<keyword evidence="1" id="KW-0805">Transcription regulation</keyword>
<keyword evidence="3" id="KW-0804">Transcription</keyword>
<gene>
    <name evidence="5" type="ORF">SAMN05421833_121136</name>
</gene>
<dbReference type="InterPro" id="IPR036390">
    <property type="entry name" value="WH_DNA-bd_sf"/>
</dbReference>
<protein>
    <submittedName>
        <fullName evidence="5">Transcriptional regulator, ArsR family</fullName>
    </submittedName>
</protein>
<evidence type="ECO:0000313" key="6">
    <source>
        <dbReference type="Proteomes" id="UP000186096"/>
    </source>
</evidence>
<dbReference type="EMBL" id="FTNI01000021">
    <property type="protein sequence ID" value="SIR98123.1"/>
    <property type="molecule type" value="Genomic_DNA"/>
</dbReference>
<evidence type="ECO:0000256" key="2">
    <source>
        <dbReference type="ARBA" id="ARBA00023125"/>
    </source>
</evidence>
<dbReference type="SMART" id="SM00418">
    <property type="entry name" value="HTH_ARSR"/>
    <property type="match status" value="1"/>
</dbReference>
<evidence type="ECO:0000313" key="5">
    <source>
        <dbReference type="EMBL" id="SIR98123.1"/>
    </source>
</evidence>
<dbReference type="PANTHER" id="PTHR43132:SF6">
    <property type="entry name" value="HTH-TYPE TRANSCRIPTIONAL REPRESSOR CZRA"/>
    <property type="match status" value="1"/>
</dbReference>
<dbReference type="Pfam" id="PF12840">
    <property type="entry name" value="HTH_20"/>
    <property type="match status" value="1"/>
</dbReference>
<evidence type="ECO:0000256" key="3">
    <source>
        <dbReference type="ARBA" id="ARBA00023163"/>
    </source>
</evidence>
<dbReference type="Gene3D" id="1.10.10.10">
    <property type="entry name" value="Winged helix-like DNA-binding domain superfamily/Winged helix DNA-binding domain"/>
    <property type="match status" value="1"/>
</dbReference>
<dbReference type="OrthoDB" id="3460651at2"/>
<dbReference type="InterPro" id="IPR001845">
    <property type="entry name" value="HTH_ArsR_DNA-bd_dom"/>
</dbReference>
<dbReference type="SUPFAM" id="SSF46785">
    <property type="entry name" value="Winged helix' DNA-binding domain"/>
    <property type="match status" value="1"/>
</dbReference>
<dbReference type="PANTHER" id="PTHR43132">
    <property type="entry name" value="ARSENICAL RESISTANCE OPERON REPRESSOR ARSR-RELATED"/>
    <property type="match status" value="1"/>
</dbReference>
<accession>A0A1N7FCT2</accession>
<evidence type="ECO:0000256" key="1">
    <source>
        <dbReference type="ARBA" id="ARBA00023015"/>
    </source>
</evidence>
<dbReference type="GO" id="GO:0003700">
    <property type="term" value="F:DNA-binding transcription factor activity"/>
    <property type="evidence" value="ECO:0007669"/>
    <property type="project" value="InterPro"/>
</dbReference>
<dbReference type="AlphaFoldDB" id="A0A1N7FCT2"/>
<dbReference type="CDD" id="cd00090">
    <property type="entry name" value="HTH_ARSR"/>
    <property type="match status" value="1"/>
</dbReference>
<name>A0A1N7FCT2_9ACTN</name>
<dbReference type="Proteomes" id="UP000186096">
    <property type="component" value="Unassembled WGS sequence"/>
</dbReference>
<evidence type="ECO:0000259" key="4">
    <source>
        <dbReference type="SMART" id="SM00418"/>
    </source>
</evidence>
<dbReference type="InterPro" id="IPR051011">
    <property type="entry name" value="Metal_resp_trans_reg"/>
</dbReference>
<sequence>MLGAGPPGALTFRKWPKGERVYRIEVSPQDIAASRFAISPLNETMHAMWMLSGRMQAGAHASWAATARPRFARLLSGSPGARAMVALFRHGAYIADFIAPPPTGIDVAFAEEIAAMRATPLERARAEIAMSLDGRPPPPAEIMGVLEDDDVVALLADGIERTWTELVAPQWPRFRAILERDVIQRAGRLATYGWAAALDDLGPRVRWRPASARIEVAAPGGRDERHRLGGRGLLFLPSLFVRKVIAYLDEAWPYALVYPARGVAAAQPRAGGATALAGLVGRSRARILAELETPATTTQLAARLGLALGTAGGHLTALRAAGLVAGARVGRQVLYRRTPLGDALVAGRLDSLGS</sequence>
<feature type="domain" description="HTH arsR-type" evidence="4">
    <location>
        <begin position="274"/>
        <end position="349"/>
    </location>
</feature>
<dbReference type="STRING" id="58117.SAMN05421833_121136"/>